<gene>
    <name evidence="1" type="ORF">B0T24DRAFT_685609</name>
</gene>
<protein>
    <submittedName>
        <fullName evidence="1">Uncharacterized protein</fullName>
    </submittedName>
</protein>
<sequence>MDYNQRYEILQEAQRRLWISKELAPCRANEALATWVSTFRQDGLKCTTDSSERFLLGGFNIGQKLTFTNGETWLVRFAQRGVVHETLAYEKIATEVEMLKMIKEKTSIPVPQRPCLGWPDFQLQLYQLDFDTIGSLPTPHTSIKAPKRPLTLKTHELLQQGVNTLGNRDEGFESTIEYFKHGLN</sequence>
<proteinExistence type="predicted"/>
<reference evidence="1" key="2">
    <citation type="submission" date="2023-06" db="EMBL/GenBank/DDBJ databases">
        <authorList>
            <consortium name="Lawrence Berkeley National Laboratory"/>
            <person name="Haridas S."/>
            <person name="Hensen N."/>
            <person name="Bonometti L."/>
            <person name="Westerberg I."/>
            <person name="Brannstrom I.O."/>
            <person name="Guillou S."/>
            <person name="Cros-Aarteil S."/>
            <person name="Calhoun S."/>
            <person name="Kuo A."/>
            <person name="Mondo S."/>
            <person name="Pangilinan J."/>
            <person name="Riley R."/>
            <person name="Labutti K."/>
            <person name="Andreopoulos B."/>
            <person name="Lipzen A."/>
            <person name="Chen C."/>
            <person name="Yanf M."/>
            <person name="Daum C."/>
            <person name="Ng V."/>
            <person name="Clum A."/>
            <person name="Steindorff A."/>
            <person name="Ohm R."/>
            <person name="Martin F."/>
            <person name="Silar P."/>
            <person name="Natvig D."/>
            <person name="Lalanne C."/>
            <person name="Gautier V."/>
            <person name="Ament-Velasquez S.L."/>
            <person name="Kruys A."/>
            <person name="Hutchinson M.I."/>
            <person name="Powell A.J."/>
            <person name="Barry K."/>
            <person name="Miller A.N."/>
            <person name="Grigoriev I.V."/>
            <person name="Debuchy R."/>
            <person name="Gladieux P."/>
            <person name="Thoren M.H."/>
            <person name="Johannesson H."/>
        </authorList>
    </citation>
    <scope>NUCLEOTIDE SEQUENCE</scope>
    <source>
        <strain evidence="1">CBS 958.72</strain>
    </source>
</reference>
<keyword evidence="2" id="KW-1185">Reference proteome</keyword>
<reference evidence="1" key="1">
    <citation type="journal article" date="2023" name="Mol. Phylogenet. Evol.">
        <title>Genome-scale phylogeny and comparative genomics of the fungal order Sordariales.</title>
        <authorList>
            <person name="Hensen N."/>
            <person name="Bonometti L."/>
            <person name="Westerberg I."/>
            <person name="Brannstrom I.O."/>
            <person name="Guillou S."/>
            <person name="Cros-Aarteil S."/>
            <person name="Calhoun S."/>
            <person name="Haridas S."/>
            <person name="Kuo A."/>
            <person name="Mondo S."/>
            <person name="Pangilinan J."/>
            <person name="Riley R."/>
            <person name="LaButti K."/>
            <person name="Andreopoulos B."/>
            <person name="Lipzen A."/>
            <person name="Chen C."/>
            <person name="Yan M."/>
            <person name="Daum C."/>
            <person name="Ng V."/>
            <person name="Clum A."/>
            <person name="Steindorff A."/>
            <person name="Ohm R.A."/>
            <person name="Martin F."/>
            <person name="Silar P."/>
            <person name="Natvig D.O."/>
            <person name="Lalanne C."/>
            <person name="Gautier V."/>
            <person name="Ament-Velasquez S.L."/>
            <person name="Kruys A."/>
            <person name="Hutchinson M.I."/>
            <person name="Powell A.J."/>
            <person name="Barry K."/>
            <person name="Miller A.N."/>
            <person name="Grigoriev I.V."/>
            <person name="Debuchy R."/>
            <person name="Gladieux P."/>
            <person name="Hiltunen Thoren M."/>
            <person name="Johannesson H."/>
        </authorList>
    </citation>
    <scope>NUCLEOTIDE SEQUENCE</scope>
    <source>
        <strain evidence="1">CBS 958.72</strain>
    </source>
</reference>
<evidence type="ECO:0000313" key="1">
    <source>
        <dbReference type="EMBL" id="KAK3358346.1"/>
    </source>
</evidence>
<organism evidence="1 2">
    <name type="scientific">Lasiosphaeria ovina</name>
    <dbReference type="NCBI Taxonomy" id="92902"/>
    <lineage>
        <taxon>Eukaryota</taxon>
        <taxon>Fungi</taxon>
        <taxon>Dikarya</taxon>
        <taxon>Ascomycota</taxon>
        <taxon>Pezizomycotina</taxon>
        <taxon>Sordariomycetes</taxon>
        <taxon>Sordariomycetidae</taxon>
        <taxon>Sordariales</taxon>
        <taxon>Lasiosphaeriaceae</taxon>
        <taxon>Lasiosphaeria</taxon>
    </lineage>
</organism>
<comment type="caution">
    <text evidence="1">The sequence shown here is derived from an EMBL/GenBank/DDBJ whole genome shotgun (WGS) entry which is preliminary data.</text>
</comment>
<evidence type="ECO:0000313" key="2">
    <source>
        <dbReference type="Proteomes" id="UP001287356"/>
    </source>
</evidence>
<dbReference type="Proteomes" id="UP001287356">
    <property type="component" value="Unassembled WGS sequence"/>
</dbReference>
<dbReference type="EMBL" id="JAULSN010000017">
    <property type="protein sequence ID" value="KAK3358346.1"/>
    <property type="molecule type" value="Genomic_DNA"/>
</dbReference>
<dbReference type="AlphaFoldDB" id="A0AAE0JS44"/>
<name>A0AAE0JS44_9PEZI</name>
<accession>A0AAE0JS44</accession>